<reference evidence="2" key="1">
    <citation type="journal article" date="2013" name="Science">
        <title>The Amborella genome and the evolution of flowering plants.</title>
        <authorList>
            <consortium name="Amborella Genome Project"/>
        </authorList>
    </citation>
    <scope>NUCLEOTIDE SEQUENCE [LARGE SCALE GENOMIC DNA]</scope>
</reference>
<dbReference type="HOGENOM" id="CLU_2472081_0_0_1"/>
<accession>W1PXJ3</accession>
<organism evidence="1 2">
    <name type="scientific">Amborella trichopoda</name>
    <dbReference type="NCBI Taxonomy" id="13333"/>
    <lineage>
        <taxon>Eukaryota</taxon>
        <taxon>Viridiplantae</taxon>
        <taxon>Streptophyta</taxon>
        <taxon>Embryophyta</taxon>
        <taxon>Tracheophyta</taxon>
        <taxon>Spermatophyta</taxon>
        <taxon>Magnoliopsida</taxon>
        <taxon>Amborellales</taxon>
        <taxon>Amborellaceae</taxon>
        <taxon>Amborella</taxon>
    </lineage>
</organism>
<protein>
    <submittedName>
        <fullName evidence="1">Uncharacterized protein</fullName>
    </submittedName>
</protein>
<dbReference type="Proteomes" id="UP000017836">
    <property type="component" value="Unassembled WGS sequence"/>
</dbReference>
<name>W1PXJ3_AMBTC</name>
<evidence type="ECO:0000313" key="1">
    <source>
        <dbReference type="EMBL" id="ERN12973.1"/>
    </source>
</evidence>
<sequence>MFCSEPFTDAPLLPENQDSDKNCCDNERRGRFGVKISEEAKIREELAREIEKELEREILEGIFSLIRRLSDSKARRILEGRAFQSVDM</sequence>
<proteinExistence type="predicted"/>
<evidence type="ECO:0000313" key="2">
    <source>
        <dbReference type="Proteomes" id="UP000017836"/>
    </source>
</evidence>
<dbReference type="EMBL" id="KI392591">
    <property type="protein sequence ID" value="ERN12973.1"/>
    <property type="molecule type" value="Genomic_DNA"/>
</dbReference>
<dbReference type="Gramene" id="ERN12973">
    <property type="protein sequence ID" value="ERN12973"/>
    <property type="gene ID" value="AMTR_s00040p00036020"/>
</dbReference>
<gene>
    <name evidence="1" type="ORF">AMTR_s00040p00036020</name>
</gene>
<keyword evidence="2" id="KW-1185">Reference proteome</keyword>
<dbReference type="AlphaFoldDB" id="W1PXJ3"/>